<name>A0ABQ4QK97_9HYPH</name>
<dbReference type="EMBL" id="BPQG01000048">
    <property type="protein sequence ID" value="GJD45277.1"/>
    <property type="molecule type" value="Genomic_DNA"/>
</dbReference>
<dbReference type="Proteomes" id="UP001055117">
    <property type="component" value="Unassembled WGS sequence"/>
</dbReference>
<keyword evidence="2" id="KW-1185">Reference proteome</keyword>
<evidence type="ECO:0000313" key="1">
    <source>
        <dbReference type="EMBL" id="GJD45277.1"/>
    </source>
</evidence>
<evidence type="ECO:0000313" key="2">
    <source>
        <dbReference type="Proteomes" id="UP001055117"/>
    </source>
</evidence>
<protein>
    <submittedName>
        <fullName evidence="1">Uncharacterized protein</fullName>
    </submittedName>
</protein>
<comment type="caution">
    <text evidence="1">The sequence shown here is derived from an EMBL/GenBank/DDBJ whole genome shotgun (WGS) entry which is preliminary data.</text>
</comment>
<sequence length="63" mass="7172">MAWRGAECRHLRRVADFIVVYIAFEAAEVVAAAGLQILTLLPLDPCIHRVSTRRMLCKRRAVH</sequence>
<organism evidence="1 2">
    <name type="scientific">Methylobacterium cerastii</name>
    <dbReference type="NCBI Taxonomy" id="932741"/>
    <lineage>
        <taxon>Bacteria</taxon>
        <taxon>Pseudomonadati</taxon>
        <taxon>Pseudomonadota</taxon>
        <taxon>Alphaproteobacteria</taxon>
        <taxon>Hyphomicrobiales</taxon>
        <taxon>Methylobacteriaceae</taxon>
        <taxon>Methylobacterium</taxon>
    </lineage>
</organism>
<accession>A0ABQ4QK97</accession>
<proteinExistence type="predicted"/>
<gene>
    <name evidence="1" type="ORF">AFCDBAGC_3148</name>
</gene>
<reference evidence="1 2" key="1">
    <citation type="journal article" date="2021" name="Front. Microbiol.">
        <title>Comprehensive Comparative Genomics and Phenotyping of Methylobacterium Species.</title>
        <authorList>
            <person name="Alessa O."/>
            <person name="Ogura Y."/>
            <person name="Fujitani Y."/>
            <person name="Takami H."/>
            <person name="Hayashi T."/>
            <person name="Sahin N."/>
            <person name="Tani A."/>
        </authorList>
    </citation>
    <scope>NUCLEOTIDE SEQUENCE [LARGE SCALE GENOMIC DNA]</scope>
    <source>
        <strain evidence="1 2">DSM 23679</strain>
    </source>
</reference>